<name>A0A7X2S865_9BACI</name>
<evidence type="ECO:0000313" key="2">
    <source>
        <dbReference type="EMBL" id="MTH54971.1"/>
    </source>
</evidence>
<dbReference type="AlphaFoldDB" id="A0A7X2S865"/>
<dbReference type="GO" id="GO:0016787">
    <property type="term" value="F:hydrolase activity"/>
    <property type="evidence" value="ECO:0007669"/>
    <property type="project" value="UniProtKB-KW"/>
</dbReference>
<comment type="caution">
    <text evidence="2">The sequence shown here is derived from an EMBL/GenBank/DDBJ whole genome shotgun (WGS) entry which is preliminary data.</text>
</comment>
<dbReference type="InterPro" id="IPR036866">
    <property type="entry name" value="RibonucZ/Hydroxyglut_hydro"/>
</dbReference>
<evidence type="ECO:0000313" key="3">
    <source>
        <dbReference type="Proteomes" id="UP000434639"/>
    </source>
</evidence>
<reference evidence="2 3" key="1">
    <citation type="journal article" date="2017" name="Int. J. Syst. Evol. Microbiol.">
        <title>Bacillus mangrovi sp. nov., isolated from a sediment sample from a mangrove forest.</title>
        <authorList>
            <person name="Gupta V."/>
            <person name="Singh P.K."/>
            <person name="Korpole S."/>
            <person name="Tanuku N.R.S."/>
            <person name="Pinnaka A.K."/>
        </authorList>
    </citation>
    <scope>NUCLEOTIDE SEQUENCE [LARGE SCALE GENOMIC DNA]</scope>
    <source>
        <strain evidence="2 3">KCTC 33872</strain>
    </source>
</reference>
<sequence length="287" mass="31717">MDHPYFTCTEIRPGVYAAIAKEGMEAIGNAGFIDLGEETLVFDTLSLPQAAAVLRTEAEERTGNRVKYTVNSHYHSDHTNGNQIFKDTVIISTAKTKAEMAGSLISESAPVQGLDLMDLAVGIMEETLPTLLIEDKLVLEGKTRSAELYHFGCAHSCSDLFLYLPVEKILFAGDLVLADRHAWMGCGRPEEWITVLDRMAPFKIEAIVPGHGPVGGPETIQKTQDYIRELMDHVMNLKIKGRTPDEILAAPMPKKLSGLARHSVYERNVRFLFEYAESGVLGCRLPV</sequence>
<dbReference type="Proteomes" id="UP000434639">
    <property type="component" value="Unassembled WGS sequence"/>
</dbReference>
<keyword evidence="2" id="KW-0378">Hydrolase</keyword>
<gene>
    <name evidence="2" type="ORF">GKZ89_16330</name>
</gene>
<dbReference type="CDD" id="cd16282">
    <property type="entry name" value="metallo-hydrolase-like_MBL-fold"/>
    <property type="match status" value="1"/>
</dbReference>
<dbReference type="PANTHER" id="PTHR42951">
    <property type="entry name" value="METALLO-BETA-LACTAMASE DOMAIN-CONTAINING"/>
    <property type="match status" value="1"/>
</dbReference>
<feature type="domain" description="Metallo-beta-lactamase" evidence="1">
    <location>
        <begin position="27"/>
        <end position="211"/>
    </location>
</feature>
<dbReference type="EMBL" id="WMIB01000021">
    <property type="protein sequence ID" value="MTH54971.1"/>
    <property type="molecule type" value="Genomic_DNA"/>
</dbReference>
<dbReference type="SUPFAM" id="SSF56281">
    <property type="entry name" value="Metallo-hydrolase/oxidoreductase"/>
    <property type="match status" value="1"/>
</dbReference>
<keyword evidence="3" id="KW-1185">Reference proteome</keyword>
<dbReference type="InterPro" id="IPR050855">
    <property type="entry name" value="NDM-1-like"/>
</dbReference>
<dbReference type="OrthoDB" id="420651at2"/>
<dbReference type="PANTHER" id="PTHR42951:SF4">
    <property type="entry name" value="ACYL-COENZYME A THIOESTERASE MBLAC2"/>
    <property type="match status" value="1"/>
</dbReference>
<dbReference type="Gene3D" id="3.60.15.10">
    <property type="entry name" value="Ribonuclease Z/Hydroxyacylglutathione hydrolase-like"/>
    <property type="match status" value="1"/>
</dbReference>
<dbReference type="SMART" id="SM00849">
    <property type="entry name" value="Lactamase_B"/>
    <property type="match status" value="1"/>
</dbReference>
<accession>A0A7X2S865</accession>
<proteinExistence type="predicted"/>
<organism evidence="2 3">
    <name type="scientific">Metabacillus mangrovi</name>
    <dbReference type="NCBI Taxonomy" id="1491830"/>
    <lineage>
        <taxon>Bacteria</taxon>
        <taxon>Bacillati</taxon>
        <taxon>Bacillota</taxon>
        <taxon>Bacilli</taxon>
        <taxon>Bacillales</taxon>
        <taxon>Bacillaceae</taxon>
        <taxon>Metabacillus</taxon>
    </lineage>
</organism>
<dbReference type="Pfam" id="PF00753">
    <property type="entry name" value="Lactamase_B"/>
    <property type="match status" value="1"/>
</dbReference>
<dbReference type="RefSeq" id="WP_155113481.1">
    <property type="nucleotide sequence ID" value="NZ_WMIB01000021.1"/>
</dbReference>
<dbReference type="InterPro" id="IPR001279">
    <property type="entry name" value="Metallo-B-lactamas"/>
</dbReference>
<evidence type="ECO:0000259" key="1">
    <source>
        <dbReference type="SMART" id="SM00849"/>
    </source>
</evidence>
<protein>
    <submittedName>
        <fullName evidence="2">MBL fold metallo-hydrolase</fullName>
    </submittedName>
</protein>